<protein>
    <recommendedName>
        <fullName evidence="1">ANTAR domain-containing protein</fullName>
    </recommendedName>
</protein>
<dbReference type="Pfam" id="PF03861">
    <property type="entry name" value="ANTAR"/>
    <property type="match status" value="1"/>
</dbReference>
<dbReference type="SMART" id="SM01012">
    <property type="entry name" value="ANTAR"/>
    <property type="match status" value="1"/>
</dbReference>
<sequence length="125" mass="14112">MRSMLSFRIRQNKPREGAALNFYATRTGVFDDRSVATGSLFAACTAMALRVDELQGRVVHLERALQSNRQIGTALGILMARELYTEEHAFDLLREASQRLNRKLADIADEVTVTGLLPHFDRPQH</sequence>
<dbReference type="InterPro" id="IPR036388">
    <property type="entry name" value="WH-like_DNA-bd_sf"/>
</dbReference>
<dbReference type="AlphaFoldDB" id="A0A917WF19"/>
<feature type="domain" description="ANTAR" evidence="1">
    <location>
        <begin position="51"/>
        <end position="112"/>
    </location>
</feature>
<reference evidence="2" key="1">
    <citation type="journal article" date="2014" name="Int. J. Syst. Evol. Microbiol.">
        <title>Complete genome sequence of Corynebacterium casei LMG S-19264T (=DSM 44701T), isolated from a smear-ripened cheese.</title>
        <authorList>
            <consortium name="US DOE Joint Genome Institute (JGI-PGF)"/>
            <person name="Walter F."/>
            <person name="Albersmeier A."/>
            <person name="Kalinowski J."/>
            <person name="Ruckert C."/>
        </authorList>
    </citation>
    <scope>NUCLEOTIDE SEQUENCE</scope>
    <source>
        <strain evidence="2">CGMCC 4.7308</strain>
    </source>
</reference>
<proteinExistence type="predicted"/>
<organism evidence="2 3">
    <name type="scientific">Nakamurella endophytica</name>
    <dbReference type="NCBI Taxonomy" id="1748367"/>
    <lineage>
        <taxon>Bacteria</taxon>
        <taxon>Bacillati</taxon>
        <taxon>Actinomycetota</taxon>
        <taxon>Actinomycetes</taxon>
        <taxon>Nakamurellales</taxon>
        <taxon>Nakamurellaceae</taxon>
        <taxon>Nakamurella</taxon>
    </lineage>
</organism>
<gene>
    <name evidence="2" type="ORF">GCM10011594_16480</name>
</gene>
<evidence type="ECO:0000313" key="2">
    <source>
        <dbReference type="EMBL" id="GGL97416.1"/>
    </source>
</evidence>
<comment type="caution">
    <text evidence="2">The sequence shown here is derived from an EMBL/GenBank/DDBJ whole genome shotgun (WGS) entry which is preliminary data.</text>
</comment>
<dbReference type="InterPro" id="IPR005561">
    <property type="entry name" value="ANTAR"/>
</dbReference>
<reference evidence="2" key="2">
    <citation type="submission" date="2020-09" db="EMBL/GenBank/DDBJ databases">
        <authorList>
            <person name="Sun Q."/>
            <person name="Zhou Y."/>
        </authorList>
    </citation>
    <scope>NUCLEOTIDE SEQUENCE</scope>
    <source>
        <strain evidence="2">CGMCC 4.7308</strain>
    </source>
</reference>
<dbReference type="Proteomes" id="UP000655208">
    <property type="component" value="Unassembled WGS sequence"/>
</dbReference>
<keyword evidence="3" id="KW-1185">Reference proteome</keyword>
<dbReference type="InterPro" id="IPR011006">
    <property type="entry name" value="CheY-like_superfamily"/>
</dbReference>
<dbReference type="PROSITE" id="PS50921">
    <property type="entry name" value="ANTAR"/>
    <property type="match status" value="1"/>
</dbReference>
<evidence type="ECO:0000259" key="1">
    <source>
        <dbReference type="PROSITE" id="PS50921"/>
    </source>
</evidence>
<evidence type="ECO:0000313" key="3">
    <source>
        <dbReference type="Proteomes" id="UP000655208"/>
    </source>
</evidence>
<name>A0A917WF19_9ACTN</name>
<accession>A0A917WF19</accession>
<dbReference type="EMBL" id="BMNA01000003">
    <property type="protein sequence ID" value="GGL97416.1"/>
    <property type="molecule type" value="Genomic_DNA"/>
</dbReference>
<dbReference type="SUPFAM" id="SSF52172">
    <property type="entry name" value="CheY-like"/>
    <property type="match status" value="1"/>
</dbReference>
<dbReference type="Gene3D" id="1.10.10.10">
    <property type="entry name" value="Winged helix-like DNA-binding domain superfamily/Winged helix DNA-binding domain"/>
    <property type="match status" value="1"/>
</dbReference>
<dbReference type="GO" id="GO:0003723">
    <property type="term" value="F:RNA binding"/>
    <property type="evidence" value="ECO:0007669"/>
    <property type="project" value="InterPro"/>
</dbReference>